<evidence type="ECO:0000313" key="1">
    <source>
        <dbReference type="EMBL" id="CAI6091948.1"/>
    </source>
</evidence>
<sequence>MTQVFCWLVGYDENLANGFDPFEVLLEFIPKDVVQPTVRSLLHYARLYIKSFDKEKDALSLENALVEVNKKATTSEYTSSDSTNNND</sequence>
<dbReference type="Proteomes" id="UP001160390">
    <property type="component" value="Unassembled WGS sequence"/>
</dbReference>
<reference evidence="1" key="1">
    <citation type="submission" date="2023-01" db="EMBL/GenBank/DDBJ databases">
        <authorList>
            <person name="Piombo E."/>
        </authorList>
    </citation>
    <scope>NUCLEOTIDE SEQUENCE</scope>
</reference>
<dbReference type="EMBL" id="CABFNP030001195">
    <property type="protein sequence ID" value="CAI6091948.1"/>
    <property type="molecule type" value="Genomic_DNA"/>
</dbReference>
<gene>
    <name evidence="1" type="ORF">CCHLO57077_00006098</name>
</gene>
<protein>
    <submittedName>
        <fullName evidence="1">Uncharacterized protein</fullName>
    </submittedName>
</protein>
<dbReference type="AlphaFoldDB" id="A0AA35M7N5"/>
<evidence type="ECO:0000313" key="2">
    <source>
        <dbReference type="Proteomes" id="UP001160390"/>
    </source>
</evidence>
<keyword evidence="2" id="KW-1185">Reference proteome</keyword>
<name>A0AA35M7N5_9HYPO</name>
<proteinExistence type="predicted"/>
<accession>A0AA35M7N5</accession>
<comment type="caution">
    <text evidence="1">The sequence shown here is derived from an EMBL/GenBank/DDBJ whole genome shotgun (WGS) entry which is preliminary data.</text>
</comment>
<organism evidence="1 2">
    <name type="scientific">Clonostachys chloroleuca</name>
    <dbReference type="NCBI Taxonomy" id="1926264"/>
    <lineage>
        <taxon>Eukaryota</taxon>
        <taxon>Fungi</taxon>
        <taxon>Dikarya</taxon>
        <taxon>Ascomycota</taxon>
        <taxon>Pezizomycotina</taxon>
        <taxon>Sordariomycetes</taxon>
        <taxon>Hypocreomycetidae</taxon>
        <taxon>Hypocreales</taxon>
        <taxon>Bionectriaceae</taxon>
        <taxon>Clonostachys</taxon>
    </lineage>
</organism>